<dbReference type="RefSeq" id="XP_034083911.1">
    <property type="nucleotide sequence ID" value="XM_034228020.1"/>
</dbReference>
<organism evidence="4 5">
    <name type="scientific">Gymnodraco acuticeps</name>
    <name type="common">Antarctic dragonfish</name>
    <dbReference type="NCBI Taxonomy" id="8218"/>
    <lineage>
        <taxon>Eukaryota</taxon>
        <taxon>Metazoa</taxon>
        <taxon>Chordata</taxon>
        <taxon>Craniata</taxon>
        <taxon>Vertebrata</taxon>
        <taxon>Euteleostomi</taxon>
        <taxon>Actinopterygii</taxon>
        <taxon>Neopterygii</taxon>
        <taxon>Teleostei</taxon>
        <taxon>Neoteleostei</taxon>
        <taxon>Acanthomorphata</taxon>
        <taxon>Eupercaria</taxon>
        <taxon>Perciformes</taxon>
        <taxon>Notothenioidei</taxon>
        <taxon>Bathydraconidae</taxon>
        <taxon>Gymnodraco</taxon>
    </lineage>
</organism>
<dbReference type="Proteomes" id="UP000515161">
    <property type="component" value="Unplaced"/>
</dbReference>
<dbReference type="OrthoDB" id="10039395at2759"/>
<feature type="compositionally biased region" description="Basic and acidic residues" evidence="1">
    <location>
        <begin position="219"/>
        <end position="247"/>
    </location>
</feature>
<dbReference type="SUPFAM" id="SSF48726">
    <property type="entry name" value="Immunoglobulin"/>
    <property type="match status" value="1"/>
</dbReference>
<evidence type="ECO:0000259" key="3">
    <source>
        <dbReference type="PROSITE" id="PS50835"/>
    </source>
</evidence>
<accession>A0A6P8V2U6</accession>
<dbReference type="InterPro" id="IPR036179">
    <property type="entry name" value="Ig-like_dom_sf"/>
</dbReference>
<name>A0A6P8V2U6_GYMAC</name>
<evidence type="ECO:0000313" key="4">
    <source>
        <dbReference type="Proteomes" id="UP000515161"/>
    </source>
</evidence>
<dbReference type="InParanoid" id="A0A6P8V2U6"/>
<sequence>MQAVDYAVSSTTSQLNVKTIIKDTYVCSKHFRDGKPTLEYQIPSGLSCVLLRKDTDPHPKEEIGHERHKYNNSCVFIVMKASPEKPVMTPVPAEVDAGLTINVSCSVAHTCASHPPVFSWSVPNITSKVQSTMTTPGVWETTSTITFIAAGGDGVMSLTCTAVLLLEKATSQHRSSSWPLIATVSAISLILIIIAAVIGVVFYKRRRRPDNSLTPPPSPEKRRSLWDRVSRRNRENRERPPRPEKRGSIWRRCSQNQGNKANLSVGYSNNSDYVSWNHKQRCPSPKTLTIRMPTVESFKTSRI</sequence>
<gene>
    <name evidence="5" type="primary">LOC117553911</name>
</gene>
<evidence type="ECO:0000256" key="2">
    <source>
        <dbReference type="SAM" id="Phobius"/>
    </source>
</evidence>
<reference evidence="5" key="1">
    <citation type="submission" date="2025-08" db="UniProtKB">
        <authorList>
            <consortium name="RefSeq"/>
        </authorList>
    </citation>
    <scope>IDENTIFICATION</scope>
</reference>
<feature type="transmembrane region" description="Helical" evidence="2">
    <location>
        <begin position="178"/>
        <end position="203"/>
    </location>
</feature>
<evidence type="ECO:0000256" key="1">
    <source>
        <dbReference type="SAM" id="MobiDB-lite"/>
    </source>
</evidence>
<dbReference type="GeneID" id="117553911"/>
<feature type="region of interest" description="Disordered" evidence="1">
    <location>
        <begin position="208"/>
        <end position="248"/>
    </location>
</feature>
<dbReference type="Gene3D" id="2.60.40.10">
    <property type="entry name" value="Immunoglobulins"/>
    <property type="match status" value="1"/>
</dbReference>
<dbReference type="InterPro" id="IPR013783">
    <property type="entry name" value="Ig-like_fold"/>
</dbReference>
<dbReference type="AlphaFoldDB" id="A0A6P8V2U6"/>
<keyword evidence="2" id="KW-0472">Membrane</keyword>
<keyword evidence="2" id="KW-0812">Transmembrane</keyword>
<dbReference type="InterPro" id="IPR007110">
    <property type="entry name" value="Ig-like_dom"/>
</dbReference>
<dbReference type="PROSITE" id="PS50835">
    <property type="entry name" value="IG_LIKE"/>
    <property type="match status" value="1"/>
</dbReference>
<feature type="domain" description="Ig-like" evidence="3">
    <location>
        <begin position="86"/>
        <end position="177"/>
    </location>
</feature>
<proteinExistence type="predicted"/>
<dbReference type="PANTHER" id="PTHR46484:SF7">
    <property type="entry name" value="MYELIN-ASSOCIATED GLYCOPROTEIN-LIKE-RELATED"/>
    <property type="match status" value="1"/>
</dbReference>
<keyword evidence="2" id="KW-1133">Transmembrane helix</keyword>
<keyword evidence="4" id="KW-1185">Reference proteome</keyword>
<dbReference type="PANTHER" id="PTHR46484">
    <property type="entry name" value="SI:CH211-171H4.5-RELATED"/>
    <property type="match status" value="1"/>
</dbReference>
<evidence type="ECO:0000313" key="5">
    <source>
        <dbReference type="RefSeq" id="XP_034083911.1"/>
    </source>
</evidence>
<dbReference type="KEGG" id="gacu:117553911"/>
<protein>
    <submittedName>
        <fullName evidence="5">Uncharacterized protein LOC117553911</fullName>
    </submittedName>
</protein>